<keyword evidence="1" id="KW-1133">Transmembrane helix</keyword>
<evidence type="ECO:0000313" key="2">
    <source>
        <dbReference type="EMBL" id="PWR22258.1"/>
    </source>
</evidence>
<proteinExistence type="predicted"/>
<reference evidence="3" key="1">
    <citation type="submission" date="2018-05" db="EMBL/GenBank/DDBJ databases">
        <title>Zavarzinia sp. HR-AS.</title>
        <authorList>
            <person name="Lee Y."/>
            <person name="Jeon C.O."/>
        </authorList>
    </citation>
    <scope>NUCLEOTIDE SEQUENCE [LARGE SCALE GENOMIC DNA]</scope>
    <source>
        <strain evidence="3">DSM 1231</strain>
    </source>
</reference>
<comment type="caution">
    <text evidence="2">The sequence shown here is derived from an EMBL/GenBank/DDBJ whole genome shotgun (WGS) entry which is preliminary data.</text>
</comment>
<dbReference type="Proteomes" id="UP000246077">
    <property type="component" value="Unassembled WGS sequence"/>
</dbReference>
<dbReference type="EMBL" id="QGLF01000002">
    <property type="protein sequence ID" value="PWR22258.1"/>
    <property type="molecule type" value="Genomic_DNA"/>
</dbReference>
<gene>
    <name evidence="2" type="ORF">DKG75_09875</name>
</gene>
<dbReference type="RefSeq" id="WP_109920903.1">
    <property type="nucleotide sequence ID" value="NZ_QGLF01000002.1"/>
</dbReference>
<evidence type="ECO:0000313" key="3">
    <source>
        <dbReference type="Proteomes" id="UP000246077"/>
    </source>
</evidence>
<sequence length="84" mass="8558">MLSLLPVLALRAEAALFDNLAARVLWAVLGTGLGLWQGPVAMIAMTAGLIATSALLCALGRLPQAPRIARAPAAAIGFARPQGV</sequence>
<organism evidence="2 3">
    <name type="scientific">Zavarzinia compransoris</name>
    <dbReference type="NCBI Taxonomy" id="1264899"/>
    <lineage>
        <taxon>Bacteria</taxon>
        <taxon>Pseudomonadati</taxon>
        <taxon>Pseudomonadota</taxon>
        <taxon>Alphaproteobacteria</taxon>
        <taxon>Rhodospirillales</taxon>
        <taxon>Zavarziniaceae</taxon>
        <taxon>Zavarzinia</taxon>
    </lineage>
</organism>
<dbReference type="OrthoDB" id="9974563at2"/>
<accession>A0A317E549</accession>
<feature type="transmembrane region" description="Helical" evidence="1">
    <location>
        <begin position="38"/>
        <end position="60"/>
    </location>
</feature>
<dbReference type="AlphaFoldDB" id="A0A317E549"/>
<protein>
    <submittedName>
        <fullName evidence="2">Uncharacterized protein</fullName>
    </submittedName>
</protein>
<keyword evidence="3" id="KW-1185">Reference proteome</keyword>
<keyword evidence="1" id="KW-0472">Membrane</keyword>
<name>A0A317E549_9PROT</name>
<keyword evidence="1" id="KW-0812">Transmembrane</keyword>
<evidence type="ECO:0000256" key="1">
    <source>
        <dbReference type="SAM" id="Phobius"/>
    </source>
</evidence>